<sequence>MENEVCSQTEEALSAPAGQEEKKKRPGGHPFKGGKRKKWLVIALAAAVLAVVVLRGCGGKPAAAQTTYTEEQAAYRAISQILSGSGTLAPANSYTVTTLLQGEILTAGFEEGDTVEKDTVLYEIDSSDSSTNVEKAELSLNQARRSYESALESKYLTAKTSGTVSGLQVSVGDQVSAGQTLATIRDSSTLSLKVHFPSDDAASFYVGQGAAVTLDGSFETLSGSISAISGSDEVLTGNRIVRQVTIQVANGGALTSTQSATASVNGVGSSDSGTLQYKSESVLTAPASGEVAAINVSEGGYASKGQTVLTLGGDTIDNQVQSASENVRNAEISLENTQDQMDDYTITSPIAGTIVDKQYKAGDKVESGKTLCTIYDLSYLEMTLNIDELDISLVEVGQKVQITADAVEGKSYEGVITKVSVAGTTTGGTTSYPVTIRIDETDGLLPGMNVDAEIIVAAADNALAIPGGAVERGNKVLITSASPSAANALEDAAPEGYVYVQVETGISDDDYIEILSGLQEGDTVAYIKAEAQYSDIYSMMMGGPVYTEGEAGGPPDGGGPEGGPQG</sequence>
<dbReference type="PANTHER" id="PTHR30469">
    <property type="entry name" value="MULTIDRUG RESISTANCE PROTEIN MDTA"/>
    <property type="match status" value="1"/>
</dbReference>
<feature type="region of interest" description="Disordered" evidence="2">
    <location>
        <begin position="547"/>
        <end position="566"/>
    </location>
</feature>
<feature type="domain" description="Multidrug resistance protein MdtA-like barrel-sandwich hybrid" evidence="4">
    <location>
        <begin position="95"/>
        <end position="184"/>
    </location>
</feature>
<dbReference type="GO" id="GO:1990281">
    <property type="term" value="C:efflux pump complex"/>
    <property type="evidence" value="ECO:0007669"/>
    <property type="project" value="TreeGrafter"/>
</dbReference>
<keyword evidence="3" id="KW-0812">Transmembrane</keyword>
<organism evidence="6 7">
    <name type="scientific">Oscillibacter hominis</name>
    <dbReference type="NCBI Taxonomy" id="2763056"/>
    <lineage>
        <taxon>Bacteria</taxon>
        <taxon>Bacillati</taxon>
        <taxon>Bacillota</taxon>
        <taxon>Clostridia</taxon>
        <taxon>Eubacteriales</taxon>
        <taxon>Oscillospiraceae</taxon>
        <taxon>Oscillibacter</taxon>
    </lineage>
</organism>
<feature type="region of interest" description="Disordered" evidence="2">
    <location>
        <begin position="1"/>
        <end position="32"/>
    </location>
</feature>
<feature type="compositionally biased region" description="Gly residues" evidence="2">
    <location>
        <begin position="550"/>
        <end position="566"/>
    </location>
</feature>
<evidence type="ECO:0000259" key="5">
    <source>
        <dbReference type="Pfam" id="PF25990"/>
    </source>
</evidence>
<dbReference type="AlphaFoldDB" id="A0A7G9B249"/>
<dbReference type="RefSeq" id="WP_187332221.1">
    <property type="nucleotide sequence ID" value="NZ_CP060490.1"/>
</dbReference>
<feature type="domain" description="YknX-like beta-barrel" evidence="5">
    <location>
        <begin position="382"/>
        <end position="454"/>
    </location>
</feature>
<dbReference type="PANTHER" id="PTHR30469:SF33">
    <property type="entry name" value="SLR1207 PROTEIN"/>
    <property type="match status" value="1"/>
</dbReference>
<dbReference type="Pfam" id="PF25917">
    <property type="entry name" value="BSH_RND"/>
    <property type="match status" value="1"/>
</dbReference>
<dbReference type="InterPro" id="IPR058636">
    <property type="entry name" value="Beta-barrel_YknX"/>
</dbReference>
<dbReference type="Gene3D" id="2.40.50.100">
    <property type="match status" value="3"/>
</dbReference>
<keyword evidence="3" id="KW-0472">Membrane</keyword>
<dbReference type="InterPro" id="IPR058625">
    <property type="entry name" value="MdtA-like_BSH"/>
</dbReference>
<dbReference type="Gene3D" id="2.40.30.170">
    <property type="match status" value="1"/>
</dbReference>
<reference evidence="6 7" key="1">
    <citation type="submission" date="2020-08" db="EMBL/GenBank/DDBJ databases">
        <authorList>
            <person name="Liu C."/>
            <person name="Sun Q."/>
        </authorList>
    </citation>
    <scope>NUCLEOTIDE SEQUENCE [LARGE SCALE GENOMIC DNA]</scope>
    <source>
        <strain evidence="6 7">NSJ-62</strain>
    </source>
</reference>
<feature type="coiled-coil region" evidence="1">
    <location>
        <begin position="320"/>
        <end position="347"/>
    </location>
</feature>
<dbReference type="KEGG" id="ohi:H8790_09100"/>
<feature type="transmembrane region" description="Helical" evidence="3">
    <location>
        <begin position="39"/>
        <end position="56"/>
    </location>
</feature>
<evidence type="ECO:0000256" key="3">
    <source>
        <dbReference type="SAM" id="Phobius"/>
    </source>
</evidence>
<accession>A0A7G9B249</accession>
<gene>
    <name evidence="6" type="ORF">H8790_09100</name>
</gene>
<name>A0A7G9B249_9FIRM</name>
<dbReference type="SUPFAM" id="SSF111369">
    <property type="entry name" value="HlyD-like secretion proteins"/>
    <property type="match status" value="2"/>
</dbReference>
<dbReference type="GO" id="GO:0015562">
    <property type="term" value="F:efflux transmembrane transporter activity"/>
    <property type="evidence" value="ECO:0007669"/>
    <property type="project" value="TreeGrafter"/>
</dbReference>
<feature type="compositionally biased region" description="Polar residues" evidence="2">
    <location>
        <begin position="1"/>
        <end position="11"/>
    </location>
</feature>
<keyword evidence="1" id="KW-0175">Coiled coil</keyword>
<keyword evidence="7" id="KW-1185">Reference proteome</keyword>
<dbReference type="Gene3D" id="2.40.420.20">
    <property type="match status" value="1"/>
</dbReference>
<evidence type="ECO:0000256" key="1">
    <source>
        <dbReference type="SAM" id="Coils"/>
    </source>
</evidence>
<dbReference type="EMBL" id="CP060490">
    <property type="protein sequence ID" value="QNL43630.1"/>
    <property type="molecule type" value="Genomic_DNA"/>
</dbReference>
<evidence type="ECO:0000313" key="6">
    <source>
        <dbReference type="EMBL" id="QNL43630.1"/>
    </source>
</evidence>
<evidence type="ECO:0000256" key="2">
    <source>
        <dbReference type="SAM" id="MobiDB-lite"/>
    </source>
</evidence>
<evidence type="ECO:0000313" key="7">
    <source>
        <dbReference type="Proteomes" id="UP000515960"/>
    </source>
</evidence>
<protein>
    <submittedName>
        <fullName evidence="6">HlyD family efflux transporter periplasmic adaptor subunit</fullName>
    </submittedName>
</protein>
<dbReference type="Proteomes" id="UP000515960">
    <property type="component" value="Chromosome"/>
</dbReference>
<proteinExistence type="predicted"/>
<keyword evidence="3" id="KW-1133">Transmembrane helix</keyword>
<evidence type="ECO:0000259" key="4">
    <source>
        <dbReference type="Pfam" id="PF25917"/>
    </source>
</evidence>
<dbReference type="Pfam" id="PF25990">
    <property type="entry name" value="Beta-barrel_YknX"/>
    <property type="match status" value="1"/>
</dbReference>